<comment type="caution">
    <text evidence="2">The sequence shown here is derived from an EMBL/GenBank/DDBJ whole genome shotgun (WGS) entry which is preliminary data.</text>
</comment>
<dbReference type="PANTHER" id="PTHR22916">
    <property type="entry name" value="GLYCOSYLTRANSFERASE"/>
    <property type="match status" value="1"/>
</dbReference>
<organism evidence="2 3">
    <name type="scientific">Streptomyces flavochromogenes</name>
    <dbReference type="NCBI Taxonomy" id="68199"/>
    <lineage>
        <taxon>Bacteria</taxon>
        <taxon>Bacillati</taxon>
        <taxon>Actinomycetota</taxon>
        <taxon>Actinomycetes</taxon>
        <taxon>Kitasatosporales</taxon>
        <taxon>Streptomycetaceae</taxon>
        <taxon>Streptomyces</taxon>
    </lineage>
</organism>
<reference evidence="2 3" key="1">
    <citation type="submission" date="2024-10" db="EMBL/GenBank/DDBJ databases">
        <title>The Natural Products Discovery Center: Release of the First 8490 Sequenced Strains for Exploring Actinobacteria Biosynthetic Diversity.</title>
        <authorList>
            <person name="Kalkreuter E."/>
            <person name="Kautsar S.A."/>
            <person name="Yang D."/>
            <person name="Bader C.D."/>
            <person name="Teijaro C.N."/>
            <person name="Fluegel L."/>
            <person name="Davis C.M."/>
            <person name="Simpson J.R."/>
            <person name="Lauterbach L."/>
            <person name="Steele A.D."/>
            <person name="Gui C."/>
            <person name="Meng S."/>
            <person name="Li G."/>
            <person name="Viehrig K."/>
            <person name="Ye F."/>
            <person name="Su P."/>
            <person name="Kiefer A.F."/>
            <person name="Nichols A."/>
            <person name="Cepeda A.J."/>
            <person name="Yan W."/>
            <person name="Fan B."/>
            <person name="Jiang Y."/>
            <person name="Adhikari A."/>
            <person name="Zheng C.-J."/>
            <person name="Schuster L."/>
            <person name="Cowan T.M."/>
            <person name="Smanski M.J."/>
            <person name="Chevrette M.G."/>
            <person name="De Carvalho L.P.S."/>
            <person name="Shen B."/>
        </authorList>
    </citation>
    <scope>NUCLEOTIDE SEQUENCE [LARGE SCALE GENOMIC DNA]</scope>
    <source>
        <strain evidence="2 3">NPDC012605</strain>
    </source>
</reference>
<dbReference type="Pfam" id="PF00535">
    <property type="entry name" value="Glycos_transf_2"/>
    <property type="match status" value="1"/>
</dbReference>
<dbReference type="RefSeq" id="WP_388304944.1">
    <property type="nucleotide sequence ID" value="NZ_JBIBDZ010000001.1"/>
</dbReference>
<dbReference type="CDD" id="cd00761">
    <property type="entry name" value="Glyco_tranf_GTA_type"/>
    <property type="match status" value="1"/>
</dbReference>
<proteinExistence type="predicted"/>
<dbReference type="PANTHER" id="PTHR22916:SF3">
    <property type="entry name" value="UDP-GLCNAC:BETAGAL BETA-1,3-N-ACETYLGLUCOSAMINYLTRANSFERASE-LIKE PROTEIN 1"/>
    <property type="match status" value="1"/>
</dbReference>
<dbReference type="InterPro" id="IPR029044">
    <property type="entry name" value="Nucleotide-diphossugar_trans"/>
</dbReference>
<evidence type="ECO:0000259" key="1">
    <source>
        <dbReference type="Pfam" id="PF00535"/>
    </source>
</evidence>
<dbReference type="EMBL" id="JBIBDZ010000001">
    <property type="protein sequence ID" value="MFF5917528.1"/>
    <property type="molecule type" value="Genomic_DNA"/>
</dbReference>
<dbReference type="Gene3D" id="3.90.550.10">
    <property type="entry name" value="Spore Coat Polysaccharide Biosynthesis Protein SpsA, Chain A"/>
    <property type="match status" value="1"/>
</dbReference>
<feature type="domain" description="Glycosyltransferase 2-like" evidence="1">
    <location>
        <begin position="14"/>
        <end position="178"/>
    </location>
</feature>
<accession>A0ABW6XJ74</accession>
<keyword evidence="3" id="KW-1185">Reference proteome</keyword>
<evidence type="ECO:0000313" key="3">
    <source>
        <dbReference type="Proteomes" id="UP001602370"/>
    </source>
</evidence>
<dbReference type="Proteomes" id="UP001602370">
    <property type="component" value="Unassembled WGS sequence"/>
</dbReference>
<dbReference type="SUPFAM" id="SSF53448">
    <property type="entry name" value="Nucleotide-diphospho-sugar transferases"/>
    <property type="match status" value="1"/>
</dbReference>
<name>A0ABW6XJ74_9ACTN</name>
<dbReference type="InterPro" id="IPR001173">
    <property type="entry name" value="Glyco_trans_2-like"/>
</dbReference>
<gene>
    <name evidence="2" type="ORF">ACFY8C_04180</name>
</gene>
<evidence type="ECO:0000313" key="2">
    <source>
        <dbReference type="EMBL" id="MFF5917528.1"/>
    </source>
</evidence>
<protein>
    <submittedName>
        <fullName evidence="2">Glycosyltransferase family 2 protein</fullName>
    </submittedName>
</protein>
<sequence length="557" mass="60712">MSTVPPPETAGRLSVVVIAYNDEELVGEAIRSALDQGPVVAEVVAVDDCSQDGTARVLDELAARHPRLRVVHRTENSGGCGSPRNDGIRAATAPYVMFLDSDDILPAGAAEALVAAADRHGTEVAVGVCVRRELPEGRDVRWQPALYREPAVLETPDELRPLVHDTLCVNKIYDRAFLTEHGILFPEGRFVYEDFLFTARVYAAAPRVAVIPETVYVWHVRRAAAQLSISLDREGVSNWQARIAAHRAAVETFARAGRAELAAACRTKFLEHDLRMYARDLRLRDAAHRAEWWELTRQHLAGFAEPEIAAAVAPARWIARFLLAAKEPRDLLRLSRLAANPARLLPPYAGGRSAAFWADDLPEARLDGVEGLPLDELPLVVDARLRTGGGGELLFTVRDLYGRLAEAGPRTAELAFVPRGDTEPARTERAELRPVPATDRADGQDGAVGAENGWSARVPVRFTGLAGSGRTRGREGVQLWDIGVTVTCANGETFTTSLRPPDGSQRRSVLPSSRYGVLLVQQYATANGSLAVRIAPGARDGFRAVRARLRRLARSSQ</sequence>